<dbReference type="RefSeq" id="WP_180905480.1">
    <property type="nucleotide sequence ID" value="NZ_CP040908.1"/>
</dbReference>
<accession>A0A7H9DX05</accession>
<name>A0A7H9DX05_9FLAO</name>
<dbReference type="AlphaFoldDB" id="A0A7H9DX05"/>
<dbReference type="Proteomes" id="UP000510643">
    <property type="component" value="Chromosome"/>
</dbReference>
<dbReference type="GeneID" id="78403098"/>
<sequence length="316" mass="36697">MNEKILLASYSVRIKFKREDAILNQFNTVDDFYVVLKNFLKYIHKNVNQLKDRSGKKTIFLTLDEPAIFNDSKRICYGYFSSGITGERYKVKEIATNTVLMDVDKNDHASYRDVFFYFKIPSGKTQGYLILQRKTQFGIKTKLVPALNGFLAKEGYTQNNLRLNNILHSSVYENMMLNGKLKKVELVRNKIPDNLEDFLNNDENYKTTKGTFKSSFSSGNSLPEKWKNIIHKLSLKEKNETVEIDGLDDNFTDLEFQLELNGKQKTFYIKNQHRVQPDIDVTNNIDFKDDVPTTESLIQNAEEIINDIIEIKPKNV</sequence>
<evidence type="ECO:0000313" key="2">
    <source>
        <dbReference type="Proteomes" id="UP000510643"/>
    </source>
</evidence>
<protein>
    <submittedName>
        <fullName evidence="1">Uncharacterized protein</fullName>
    </submittedName>
</protein>
<dbReference type="EMBL" id="CP040908">
    <property type="protein sequence ID" value="QLL59595.1"/>
    <property type="molecule type" value="Genomic_DNA"/>
</dbReference>
<dbReference type="KEGG" id="efal:FH779_16540"/>
<proteinExistence type="predicted"/>
<organism evidence="1 2">
    <name type="scientific">Empedobacter falsenii</name>
    <dbReference type="NCBI Taxonomy" id="343874"/>
    <lineage>
        <taxon>Bacteria</taxon>
        <taxon>Pseudomonadati</taxon>
        <taxon>Bacteroidota</taxon>
        <taxon>Flavobacteriia</taxon>
        <taxon>Flavobacteriales</taxon>
        <taxon>Weeksellaceae</taxon>
        <taxon>Empedobacter</taxon>
    </lineage>
</organism>
<gene>
    <name evidence="1" type="ORF">FH779_16540</name>
</gene>
<evidence type="ECO:0000313" key="1">
    <source>
        <dbReference type="EMBL" id="QLL59595.1"/>
    </source>
</evidence>
<reference evidence="1 2" key="1">
    <citation type="submission" date="2019-06" db="EMBL/GenBank/DDBJ databases">
        <title>Emergence of pandrug resistant Empedobacter falsenii in China.</title>
        <authorList>
            <person name="Dong N."/>
            <person name="Chen S."/>
            <person name="Zhang R."/>
        </authorList>
    </citation>
    <scope>NUCLEOTIDE SEQUENCE [LARGE SCALE GENOMIC DNA]</scope>
    <source>
        <strain evidence="1 2">1681-1</strain>
    </source>
</reference>
<keyword evidence="2" id="KW-1185">Reference proteome</keyword>